<keyword evidence="9 12" id="KW-0456">Lyase</keyword>
<dbReference type="InterPro" id="IPR002220">
    <property type="entry name" value="DapA-like"/>
</dbReference>
<comment type="caution">
    <text evidence="16">The sequence shown here is derived from an EMBL/GenBank/DDBJ whole genome shotgun (WGS) entry which is preliminary data.</text>
</comment>
<dbReference type="GO" id="GO:0008840">
    <property type="term" value="F:4-hydroxy-tetrahydrodipicolinate synthase activity"/>
    <property type="evidence" value="ECO:0007669"/>
    <property type="project" value="UniProtKB-UniRule"/>
</dbReference>
<dbReference type="EMBL" id="WHOD01000106">
    <property type="protein sequence ID" value="NOU97126.1"/>
    <property type="molecule type" value="Genomic_DNA"/>
</dbReference>
<dbReference type="InterPro" id="IPR020624">
    <property type="entry name" value="Schiff_base-form_aldolases_CS"/>
</dbReference>
<keyword evidence="7 12" id="KW-0220">Diaminopimelate biosynthesis</keyword>
<dbReference type="CDD" id="cd00950">
    <property type="entry name" value="DHDPS"/>
    <property type="match status" value="1"/>
</dbReference>
<dbReference type="RefSeq" id="WP_171655375.1">
    <property type="nucleotide sequence ID" value="NZ_WHOD01000106.1"/>
</dbReference>
<evidence type="ECO:0000256" key="7">
    <source>
        <dbReference type="ARBA" id="ARBA00022915"/>
    </source>
</evidence>
<dbReference type="SUPFAM" id="SSF51569">
    <property type="entry name" value="Aldolase"/>
    <property type="match status" value="1"/>
</dbReference>
<evidence type="ECO:0000256" key="14">
    <source>
        <dbReference type="PIRSR" id="PIRSR001365-1"/>
    </source>
</evidence>
<comment type="subunit">
    <text evidence="12">Homotetramer; dimer of dimers.</text>
</comment>
<feature type="binding site" evidence="15">
    <location>
        <position position="207"/>
    </location>
    <ligand>
        <name>pyruvate</name>
        <dbReference type="ChEBI" id="CHEBI:15361"/>
    </ligand>
</feature>
<dbReference type="Gene3D" id="3.20.20.70">
    <property type="entry name" value="Aldolase class I"/>
    <property type="match status" value="1"/>
</dbReference>
<comment type="caution">
    <text evidence="12">Lacks conserved residue(s) required for the propagation of feature annotation.</text>
</comment>
<keyword evidence="5 12" id="KW-0963">Cytoplasm</keyword>
<evidence type="ECO:0000256" key="10">
    <source>
        <dbReference type="ARBA" id="ARBA00023270"/>
    </source>
</evidence>
<evidence type="ECO:0000256" key="13">
    <source>
        <dbReference type="PIRNR" id="PIRNR001365"/>
    </source>
</evidence>
<dbReference type="PRINTS" id="PR00146">
    <property type="entry name" value="DHPICSNTHASE"/>
</dbReference>
<comment type="caution">
    <text evidence="12">Was originally thought to be a dihydrodipicolinate synthase (DHDPS), catalyzing the condensation of (S)-aspartate-beta-semialdehyde [(S)-ASA] and pyruvate to dihydrodipicolinate (DHDP). However, it was shown in E.coli that the product of the enzymatic reaction is not dihydrodipicolinate but in fact (4S)-4-hydroxy-2,3,4,5-tetrahydro-(2S)-dipicolinic acid (HTPA), and that the consecutive dehydration reaction leading to DHDP is not spontaneous but catalyzed by DapB.</text>
</comment>
<comment type="pathway">
    <text evidence="2 12">Amino-acid biosynthesis; L-lysine biosynthesis via DAP pathway; (S)-tetrahydrodipicolinate from L-aspartate: step 3/4.</text>
</comment>
<dbReference type="PROSITE" id="PS00665">
    <property type="entry name" value="DHDPS_1"/>
    <property type="match status" value="1"/>
</dbReference>
<dbReference type="Proteomes" id="UP000641588">
    <property type="component" value="Unassembled WGS sequence"/>
</dbReference>
<organism evidence="16 17">
    <name type="scientific">Paenibacillus foliorum</name>
    <dbReference type="NCBI Taxonomy" id="2654974"/>
    <lineage>
        <taxon>Bacteria</taxon>
        <taxon>Bacillati</taxon>
        <taxon>Bacillota</taxon>
        <taxon>Bacilli</taxon>
        <taxon>Bacillales</taxon>
        <taxon>Paenibacillaceae</taxon>
        <taxon>Paenibacillus</taxon>
    </lineage>
</organism>
<dbReference type="GO" id="GO:0019877">
    <property type="term" value="P:diaminopimelate biosynthetic process"/>
    <property type="evidence" value="ECO:0007669"/>
    <property type="project" value="UniProtKB-UniRule"/>
</dbReference>
<evidence type="ECO:0000256" key="5">
    <source>
        <dbReference type="ARBA" id="ARBA00022490"/>
    </source>
</evidence>
<evidence type="ECO:0000256" key="4">
    <source>
        <dbReference type="ARBA" id="ARBA00012086"/>
    </source>
</evidence>
<feature type="binding site" evidence="12 15">
    <location>
        <position position="50"/>
    </location>
    <ligand>
        <name>pyruvate</name>
        <dbReference type="ChEBI" id="CHEBI:15361"/>
    </ligand>
</feature>
<evidence type="ECO:0000256" key="8">
    <source>
        <dbReference type="ARBA" id="ARBA00023154"/>
    </source>
</evidence>
<evidence type="ECO:0000256" key="15">
    <source>
        <dbReference type="PIRSR" id="PIRSR001365-2"/>
    </source>
</evidence>
<evidence type="ECO:0000256" key="2">
    <source>
        <dbReference type="ARBA" id="ARBA00005120"/>
    </source>
</evidence>
<proteinExistence type="inferred from homology"/>
<gene>
    <name evidence="12 16" type="primary">dapA</name>
    <name evidence="16" type="ORF">GC093_28450</name>
</gene>
<comment type="similarity">
    <text evidence="3 12 13">Belongs to the DapA family.</text>
</comment>
<keyword evidence="17" id="KW-1185">Reference proteome</keyword>
<dbReference type="InterPro" id="IPR020625">
    <property type="entry name" value="Schiff_base-form_aldolases_AS"/>
</dbReference>
<protein>
    <recommendedName>
        <fullName evidence="4 12">4-hydroxy-tetrahydrodipicolinate synthase</fullName>
        <shortName evidence="12">HTPA synthase</shortName>
        <ecNumber evidence="4 12">4.3.3.7</ecNumber>
    </recommendedName>
</protein>
<dbReference type="SMART" id="SM01130">
    <property type="entry name" value="DHDPS"/>
    <property type="match status" value="1"/>
</dbReference>
<evidence type="ECO:0000256" key="12">
    <source>
        <dbReference type="HAMAP-Rule" id="MF_00418"/>
    </source>
</evidence>
<name>A0A972H699_9BACL</name>
<evidence type="ECO:0000313" key="16">
    <source>
        <dbReference type="EMBL" id="NOU97126.1"/>
    </source>
</evidence>
<dbReference type="GO" id="GO:0005737">
    <property type="term" value="C:cytoplasm"/>
    <property type="evidence" value="ECO:0007669"/>
    <property type="project" value="UniProtKB-SubCell"/>
</dbReference>
<feature type="active site" description="Schiff-base intermediate with substrate" evidence="12 14">
    <location>
        <position position="167"/>
    </location>
</feature>
<feature type="site" description="Part of a proton relay during catalysis" evidence="12">
    <location>
        <position position="114"/>
    </location>
</feature>
<comment type="function">
    <text evidence="1 12">Catalyzes the condensation of (S)-aspartate-beta-semialdehyde [(S)-ASA] and pyruvate to 4-hydroxy-tetrahydrodipicolinate (HTPA).</text>
</comment>
<evidence type="ECO:0000256" key="6">
    <source>
        <dbReference type="ARBA" id="ARBA00022605"/>
    </source>
</evidence>
<keyword evidence="6 12" id="KW-0028">Amino-acid biosynthesis</keyword>
<dbReference type="GO" id="GO:0009089">
    <property type="term" value="P:lysine biosynthetic process via diaminopimelate"/>
    <property type="evidence" value="ECO:0007669"/>
    <property type="project" value="UniProtKB-UniRule"/>
</dbReference>
<dbReference type="InterPro" id="IPR005263">
    <property type="entry name" value="DapA"/>
</dbReference>
<keyword evidence="8 12" id="KW-0457">Lysine biosynthesis</keyword>
<sequence>MLKSHELRGIFVPIVTPFEANGELDLESFGTFAQHLITEGIHGLVVNGTTGESPAIESNEVLMLLAAARKAMESTRRIPIVLGTGTNSTASTLKRTEQAGLHGADAALVVVPYYNRPSQQGIIEHFRSLADVGLPVILYDIPHRTGVVLELDTVRTIMEMDHMIGLKDSTGSIKLVTELSRIGSKPVLCGDDELFYASLCCGAQGGMLASANVATNRFVRLYQHQMEDQTQEARHMFDDLLPLIRLLFTEPNPAPLKWLLAQQQQIKSDELRLPMTRISSQLQQQLASIQVR</sequence>
<evidence type="ECO:0000256" key="9">
    <source>
        <dbReference type="ARBA" id="ARBA00023239"/>
    </source>
</evidence>
<dbReference type="Pfam" id="PF00701">
    <property type="entry name" value="DHDPS"/>
    <property type="match status" value="1"/>
</dbReference>
<dbReference type="InterPro" id="IPR013785">
    <property type="entry name" value="Aldolase_TIM"/>
</dbReference>
<dbReference type="PIRSF" id="PIRSF001365">
    <property type="entry name" value="DHDPS"/>
    <property type="match status" value="1"/>
</dbReference>
<dbReference type="AlphaFoldDB" id="A0A972H699"/>
<comment type="subcellular location">
    <subcellularLocation>
        <location evidence="12">Cytoplasm</location>
    </subcellularLocation>
</comment>
<dbReference type="PANTHER" id="PTHR12128:SF66">
    <property type="entry name" value="4-HYDROXY-2-OXOGLUTARATE ALDOLASE, MITOCHONDRIAL"/>
    <property type="match status" value="1"/>
</dbReference>
<reference evidence="16" key="1">
    <citation type="submission" date="2019-10" db="EMBL/GenBank/DDBJ databases">
        <title>Description of Paenibacillus glebae sp. nov.</title>
        <authorList>
            <person name="Carlier A."/>
            <person name="Qi S."/>
        </authorList>
    </citation>
    <scope>NUCLEOTIDE SEQUENCE</scope>
    <source>
        <strain evidence="16">LMG 31456</strain>
    </source>
</reference>
<dbReference type="PANTHER" id="PTHR12128">
    <property type="entry name" value="DIHYDRODIPICOLINATE SYNTHASE"/>
    <property type="match status" value="1"/>
</dbReference>
<keyword evidence="10 12" id="KW-0704">Schiff base</keyword>
<evidence type="ECO:0000313" key="17">
    <source>
        <dbReference type="Proteomes" id="UP000641588"/>
    </source>
</evidence>
<comment type="catalytic activity">
    <reaction evidence="11 12">
        <text>L-aspartate 4-semialdehyde + pyruvate = (2S,4S)-4-hydroxy-2,3,4,5-tetrahydrodipicolinate + H2O + H(+)</text>
        <dbReference type="Rhea" id="RHEA:34171"/>
        <dbReference type="ChEBI" id="CHEBI:15361"/>
        <dbReference type="ChEBI" id="CHEBI:15377"/>
        <dbReference type="ChEBI" id="CHEBI:15378"/>
        <dbReference type="ChEBI" id="CHEBI:67139"/>
        <dbReference type="ChEBI" id="CHEBI:537519"/>
        <dbReference type="EC" id="4.3.3.7"/>
    </reaction>
</comment>
<evidence type="ECO:0000256" key="3">
    <source>
        <dbReference type="ARBA" id="ARBA00007592"/>
    </source>
</evidence>
<feature type="active site" description="Proton donor/acceptor" evidence="12 14">
    <location>
        <position position="139"/>
    </location>
</feature>
<accession>A0A972H699</accession>
<dbReference type="NCBIfam" id="TIGR00674">
    <property type="entry name" value="dapA"/>
    <property type="match status" value="1"/>
</dbReference>
<dbReference type="EC" id="4.3.3.7" evidence="4 12"/>
<evidence type="ECO:0000256" key="11">
    <source>
        <dbReference type="ARBA" id="ARBA00047836"/>
    </source>
</evidence>
<evidence type="ECO:0000256" key="1">
    <source>
        <dbReference type="ARBA" id="ARBA00003294"/>
    </source>
</evidence>
<dbReference type="HAMAP" id="MF_00418">
    <property type="entry name" value="DapA"/>
    <property type="match status" value="1"/>
</dbReference>
<feature type="site" description="Part of a proton relay during catalysis" evidence="12">
    <location>
        <position position="49"/>
    </location>
</feature>
<dbReference type="PROSITE" id="PS00666">
    <property type="entry name" value="DHDPS_2"/>
    <property type="match status" value="1"/>
</dbReference>